<dbReference type="Proteomes" id="UP000184731">
    <property type="component" value="Chromosome"/>
</dbReference>
<organism evidence="1 2">
    <name type="scientific">Silvanigrella aquatica</name>
    <dbReference type="NCBI Taxonomy" id="1915309"/>
    <lineage>
        <taxon>Bacteria</taxon>
        <taxon>Pseudomonadati</taxon>
        <taxon>Bdellovibrionota</taxon>
        <taxon>Oligoflexia</taxon>
        <taxon>Silvanigrellales</taxon>
        <taxon>Silvanigrellaceae</taxon>
        <taxon>Silvanigrella</taxon>
    </lineage>
</organism>
<dbReference type="InterPro" id="IPR050400">
    <property type="entry name" value="Bact_Cytoskel_RodZ"/>
</dbReference>
<proteinExistence type="predicted"/>
<sequence>MNTLSKRKNPFEVLGLSDGEMSLNKIEIAYRNTRKNLDEQMTLGNAYHITYEEIEKAFQELITYLDEDPARDSEEVVISSSFLPKFNSNKSRNKPKKETNIVYFYQEKEAFKEQPKPTIIKENIKRPIDSIMNMKTPNSKRVTALMAKKPDKIKELEKYISENEKISGGLLKILRDKMHVSIEEMSNKIKVSRLYLDAIENDCFDKLPAEVYAKGFFNSYLNYLGLDRKDLVEALMDVYRAQKRLIKNS</sequence>
<dbReference type="PANTHER" id="PTHR34475">
    <property type="match status" value="1"/>
</dbReference>
<protein>
    <recommendedName>
        <fullName evidence="3">HTH cro/C1-type domain-containing protein</fullName>
    </recommendedName>
</protein>
<dbReference type="InterPro" id="IPR010982">
    <property type="entry name" value="Lambda_DNA-bd_dom_sf"/>
</dbReference>
<dbReference type="STRING" id="1915309.AXG55_14025"/>
<evidence type="ECO:0000313" key="2">
    <source>
        <dbReference type="Proteomes" id="UP000184731"/>
    </source>
</evidence>
<dbReference type="RefSeq" id="WP_148698710.1">
    <property type="nucleotide sequence ID" value="NZ_CP017834.1"/>
</dbReference>
<dbReference type="EMBL" id="CP017834">
    <property type="protein sequence ID" value="APJ04951.1"/>
    <property type="molecule type" value="Genomic_DNA"/>
</dbReference>
<dbReference type="Gene3D" id="1.10.260.40">
    <property type="entry name" value="lambda repressor-like DNA-binding domains"/>
    <property type="match status" value="1"/>
</dbReference>
<dbReference type="PANTHER" id="PTHR34475:SF1">
    <property type="entry name" value="CYTOSKELETON PROTEIN RODZ"/>
    <property type="match status" value="1"/>
</dbReference>
<dbReference type="Pfam" id="PF13413">
    <property type="entry name" value="HTH_25"/>
    <property type="match status" value="1"/>
</dbReference>
<name>A0A1L4D424_9BACT</name>
<keyword evidence="2" id="KW-1185">Reference proteome</keyword>
<accession>A0A1L4D424</accession>
<dbReference type="GO" id="GO:0003677">
    <property type="term" value="F:DNA binding"/>
    <property type="evidence" value="ECO:0007669"/>
    <property type="project" value="InterPro"/>
</dbReference>
<dbReference type="OrthoDB" id="5293433at2"/>
<dbReference type="KEGG" id="saqi:AXG55_14025"/>
<dbReference type="AlphaFoldDB" id="A0A1L4D424"/>
<gene>
    <name evidence="1" type="ORF">AXG55_14025</name>
</gene>
<evidence type="ECO:0008006" key="3">
    <source>
        <dbReference type="Google" id="ProtNLM"/>
    </source>
</evidence>
<reference evidence="1 2" key="1">
    <citation type="submission" date="2016-10" db="EMBL/GenBank/DDBJ databases">
        <title>Silvanigrella aquatica sp. nov., isolated from a freshwater lake located in the Black Forest, Germany, description of Silvanigrellaceae fam. nov., Silvanigrellales ord. nov., reclassification of the order Bdellovibrionales in the class Oligoflexia, reclassification of the families Bacteriovoracaceae and Halobacteriovoraceae in the new order Bacteriovoracales ord. nov., and reclassification of the family Pseudobacteriovoracaceae in the order Oligoflexiales.</title>
        <authorList>
            <person name="Hahn M.W."/>
            <person name="Schmidt J."/>
            <person name="Koll U."/>
            <person name="Rohde M."/>
            <person name="Verbag S."/>
            <person name="Pitt A."/>
            <person name="Nakai R."/>
            <person name="Naganuma T."/>
            <person name="Lang E."/>
        </authorList>
    </citation>
    <scope>NUCLEOTIDE SEQUENCE [LARGE SCALE GENOMIC DNA]</scope>
    <source>
        <strain evidence="1 2">MWH-Nonnen-W8red</strain>
    </source>
</reference>
<evidence type="ECO:0000313" key="1">
    <source>
        <dbReference type="EMBL" id="APJ04951.1"/>
    </source>
</evidence>